<reference evidence="1 2" key="1">
    <citation type="submission" date="2017-03" db="EMBL/GenBank/DDBJ databases">
        <title>Lifting the veil on microbial sulfur biogeochemistry in mining wastewaters.</title>
        <authorList>
            <person name="Kantor R.S."/>
            <person name="Colenbrander Nelson T."/>
            <person name="Marshall S."/>
            <person name="Bennett D."/>
            <person name="Apte S."/>
            <person name="Camacho D."/>
            <person name="Thomas B.C."/>
            <person name="Warren L.A."/>
            <person name="Banfield J.F."/>
        </authorList>
    </citation>
    <scope>NUCLEOTIDE SEQUENCE [LARGE SCALE GENOMIC DNA]</scope>
    <source>
        <strain evidence="1">32-69-9</strain>
    </source>
</reference>
<name>A0A258FQX7_9CAUL</name>
<dbReference type="AlphaFoldDB" id="A0A258FQX7"/>
<evidence type="ECO:0000313" key="1">
    <source>
        <dbReference type="EMBL" id="OYX34539.1"/>
    </source>
</evidence>
<dbReference type="Proteomes" id="UP000215595">
    <property type="component" value="Unassembled WGS sequence"/>
</dbReference>
<dbReference type="EMBL" id="NCEB01000008">
    <property type="protein sequence ID" value="OYX34539.1"/>
    <property type="molecule type" value="Genomic_DNA"/>
</dbReference>
<sequence>IIIRRVDRIDGAELTTSPVDIERIPRLEDVPQQKAQISPTASAEREKNPLLFRSLSGRDLRVDFSPRPVTSLQHGVMTALHLPRQVVDLEGEAVLGPAALDALTDGDLIRIDEATLDYASLFTMGDQDAGYIALIIPVSYRTLLNRRGRAALIQQGGGQPALKTGALFEILDMDSGTPPSRIAEAVSLSRTMVRGVVARLPEGRGSLSPFTAVGLTGLTVPLARQQGAGAPTFKPPAQSLDRLRTAFRALIALDALKGDEAALKTMGYTHASLATDHAVSARTA</sequence>
<feature type="non-terminal residue" evidence="1">
    <location>
        <position position="1"/>
    </location>
</feature>
<comment type="caution">
    <text evidence="1">The sequence shown here is derived from an EMBL/GenBank/DDBJ whole genome shotgun (WGS) entry which is preliminary data.</text>
</comment>
<accession>A0A258FQX7</accession>
<evidence type="ECO:0000313" key="2">
    <source>
        <dbReference type="Proteomes" id="UP000215595"/>
    </source>
</evidence>
<gene>
    <name evidence="1" type="ORF">B7Z01_05080</name>
</gene>
<protein>
    <submittedName>
        <fullName evidence="1">Uncharacterized protein</fullName>
    </submittedName>
</protein>
<proteinExistence type="predicted"/>
<organism evidence="1 2">
    <name type="scientific">Brevundimonas subvibrioides</name>
    <dbReference type="NCBI Taxonomy" id="74313"/>
    <lineage>
        <taxon>Bacteria</taxon>
        <taxon>Pseudomonadati</taxon>
        <taxon>Pseudomonadota</taxon>
        <taxon>Alphaproteobacteria</taxon>
        <taxon>Caulobacterales</taxon>
        <taxon>Caulobacteraceae</taxon>
        <taxon>Brevundimonas</taxon>
    </lineage>
</organism>